<dbReference type="PANTHER" id="PTHR42987">
    <property type="entry name" value="PEPTIDASE S49"/>
    <property type="match status" value="1"/>
</dbReference>
<dbReference type="Gene3D" id="6.20.330.10">
    <property type="match status" value="1"/>
</dbReference>
<evidence type="ECO:0000256" key="1">
    <source>
        <dbReference type="ARBA" id="ARBA00008683"/>
    </source>
</evidence>
<dbReference type="Gene3D" id="3.90.226.10">
    <property type="entry name" value="2-enoyl-CoA Hydratase, Chain A, domain 1"/>
    <property type="match status" value="1"/>
</dbReference>
<dbReference type="Proteomes" id="UP000178187">
    <property type="component" value="Unassembled WGS sequence"/>
</dbReference>
<protein>
    <recommendedName>
        <fullName evidence="2">Peptidase S49 domain-containing protein</fullName>
    </recommendedName>
</protein>
<evidence type="ECO:0000313" key="3">
    <source>
        <dbReference type="EMBL" id="OGW97763.1"/>
    </source>
</evidence>
<dbReference type="InterPro" id="IPR029045">
    <property type="entry name" value="ClpP/crotonase-like_dom_sf"/>
</dbReference>
<organism evidence="3 4">
    <name type="scientific">Candidatus Danuiimicrobium aquiferis</name>
    <dbReference type="NCBI Taxonomy" id="1801832"/>
    <lineage>
        <taxon>Bacteria</taxon>
        <taxon>Pseudomonadati</taxon>
        <taxon>Candidatus Omnitrophota</taxon>
        <taxon>Candidatus Danuiimicrobium</taxon>
    </lineage>
</organism>
<dbReference type="PANTHER" id="PTHR42987:SF4">
    <property type="entry name" value="PROTEASE SOHB-RELATED"/>
    <property type="match status" value="1"/>
</dbReference>
<proteinExistence type="inferred from homology"/>
<dbReference type="CDD" id="cd07022">
    <property type="entry name" value="S49_Sppa_36K_type"/>
    <property type="match status" value="1"/>
</dbReference>
<dbReference type="EMBL" id="MHFR01000039">
    <property type="protein sequence ID" value="OGW97763.1"/>
    <property type="molecule type" value="Genomic_DNA"/>
</dbReference>
<feature type="domain" description="Peptidase S49" evidence="2">
    <location>
        <begin position="130"/>
        <end position="275"/>
    </location>
</feature>
<dbReference type="InterPro" id="IPR033855">
    <property type="entry name" value="Protein_C"/>
</dbReference>
<evidence type="ECO:0000259" key="2">
    <source>
        <dbReference type="Pfam" id="PF01343"/>
    </source>
</evidence>
<sequence>MMHNNLFFARPWVVKQGLLSVLTDAFSSELTETNNENNLSAGKKASSFGGVKTYDVVGDTALIPIFGVISKRPSIFSFFQFGSSAMEIAASFRAALQDKKIKKIVLLIDSPGGSVDGVAELSDLIYAGRKSKEIIAFSDGQMTSAAYWIGSAASKVYITTSAEAGSIGVYSVTTDWHVANHKAGITREVIKAGRYKAAGHPDKPFSEDDRVQIQAEVQTFYNLFIDAVKRNRNLTDEKAGAVGDGRTYIGKAAVQNGLVDGLSTMEKIAPEMSESLDQETTFAVKTENDVRAHFPGLVVSIEKQAASSLRIDLQNETDQKIKQAVIKERERTMQLFQLAYPGQDVLVKECIKSGISPDLARDQFDAGASLEQKCKRKYATDAKIRQEFSTVESYIGYMKHSVKK</sequence>
<dbReference type="AlphaFoldDB" id="A0A1G1KY28"/>
<dbReference type="SUPFAM" id="SSF52096">
    <property type="entry name" value="ClpP/crotonase"/>
    <property type="match status" value="1"/>
</dbReference>
<reference evidence="3 4" key="1">
    <citation type="journal article" date="2016" name="Nat. Commun.">
        <title>Thousands of microbial genomes shed light on interconnected biogeochemical processes in an aquifer system.</title>
        <authorList>
            <person name="Anantharaman K."/>
            <person name="Brown C.T."/>
            <person name="Hug L.A."/>
            <person name="Sharon I."/>
            <person name="Castelle C.J."/>
            <person name="Probst A.J."/>
            <person name="Thomas B.C."/>
            <person name="Singh A."/>
            <person name="Wilkins M.J."/>
            <person name="Karaoz U."/>
            <person name="Brodie E.L."/>
            <person name="Williams K.H."/>
            <person name="Hubbard S.S."/>
            <person name="Banfield J.F."/>
        </authorList>
    </citation>
    <scope>NUCLEOTIDE SEQUENCE [LARGE SCALE GENOMIC DNA]</scope>
</reference>
<dbReference type="InterPro" id="IPR002142">
    <property type="entry name" value="Peptidase_S49"/>
</dbReference>
<comment type="similarity">
    <text evidence="1">Belongs to the peptidase S49 family.</text>
</comment>
<accession>A0A1G1KY28</accession>
<dbReference type="GO" id="GO:0008233">
    <property type="term" value="F:peptidase activity"/>
    <property type="evidence" value="ECO:0007669"/>
    <property type="project" value="InterPro"/>
</dbReference>
<gene>
    <name evidence="3" type="ORF">A3G33_08095</name>
</gene>
<comment type="caution">
    <text evidence="3">The sequence shown here is derived from an EMBL/GenBank/DDBJ whole genome shotgun (WGS) entry which is preliminary data.</text>
</comment>
<dbReference type="Pfam" id="PF01343">
    <property type="entry name" value="Peptidase_S49"/>
    <property type="match status" value="1"/>
</dbReference>
<dbReference type="GO" id="GO:0006508">
    <property type="term" value="P:proteolysis"/>
    <property type="evidence" value="ECO:0007669"/>
    <property type="project" value="InterPro"/>
</dbReference>
<name>A0A1G1KY28_9BACT</name>
<evidence type="ECO:0000313" key="4">
    <source>
        <dbReference type="Proteomes" id="UP000178187"/>
    </source>
</evidence>